<keyword evidence="2" id="KW-0732">Signal</keyword>
<accession>A0AA38W0B0</accession>
<evidence type="ECO:0000313" key="3">
    <source>
        <dbReference type="EMBL" id="KAJ9157045.1"/>
    </source>
</evidence>
<comment type="caution">
    <text evidence="3">The sequence shown here is derived from an EMBL/GenBank/DDBJ whole genome shotgun (WGS) entry which is preliminary data.</text>
</comment>
<reference evidence="3" key="1">
    <citation type="submission" date="2022-07" db="EMBL/GenBank/DDBJ databases">
        <title>Fungi with potential for degradation of polypropylene.</title>
        <authorList>
            <person name="Gostincar C."/>
        </authorList>
    </citation>
    <scope>NUCLEOTIDE SEQUENCE</scope>
    <source>
        <strain evidence="3">EXF-13287</strain>
    </source>
</reference>
<gene>
    <name evidence="3" type="ORF">NKR19_g3911</name>
</gene>
<feature type="region of interest" description="Disordered" evidence="1">
    <location>
        <begin position="320"/>
        <end position="345"/>
    </location>
</feature>
<organism evidence="3 4">
    <name type="scientific">Coniochaeta hoffmannii</name>
    <dbReference type="NCBI Taxonomy" id="91930"/>
    <lineage>
        <taxon>Eukaryota</taxon>
        <taxon>Fungi</taxon>
        <taxon>Dikarya</taxon>
        <taxon>Ascomycota</taxon>
        <taxon>Pezizomycotina</taxon>
        <taxon>Sordariomycetes</taxon>
        <taxon>Sordariomycetidae</taxon>
        <taxon>Coniochaetales</taxon>
        <taxon>Coniochaetaceae</taxon>
        <taxon>Coniochaeta</taxon>
    </lineage>
</organism>
<protein>
    <submittedName>
        <fullName evidence="3">Uncharacterized protein</fullName>
    </submittedName>
</protein>
<feature type="compositionally biased region" description="Basic and acidic residues" evidence="1">
    <location>
        <begin position="320"/>
        <end position="333"/>
    </location>
</feature>
<dbReference type="Proteomes" id="UP001174691">
    <property type="component" value="Unassembled WGS sequence"/>
</dbReference>
<feature type="signal peptide" evidence="2">
    <location>
        <begin position="1"/>
        <end position="38"/>
    </location>
</feature>
<sequence>MDPLGARSAVLQRMLTSRWLRYPLYLYLLLVVLDVFLPDDEEAPEPLESLYARTNPWRELPPDQETAVKELLFIRETLRDTFLPTSVPDEDDYELMSKMVRSLETRDDISWTTLVETGLESTVSAIANRREAFAPEPFELTDRFERLRWHWSRLRTEGDKPERWEVEHDTTFLPPLLKTEGLDGDGAVEGGGGLAAVLSDEQRERMEERYAKWKKDRDRKVAYLKVHPPTPMAWRPVPTEQSAIRAAWEEVMDDGVVDVGKQVDPRLVAASPKWRPIYGDLLLEIVPFEWKGEGDRETTSEEAGLLVEKMMRQMELRTERGRKQMEVQKKLNAEKNNAQVGRDEL</sequence>
<proteinExistence type="predicted"/>
<evidence type="ECO:0000256" key="1">
    <source>
        <dbReference type="SAM" id="MobiDB-lite"/>
    </source>
</evidence>
<keyword evidence="4" id="KW-1185">Reference proteome</keyword>
<name>A0AA38W0B0_9PEZI</name>
<evidence type="ECO:0000313" key="4">
    <source>
        <dbReference type="Proteomes" id="UP001174691"/>
    </source>
</evidence>
<dbReference type="EMBL" id="JANBVN010000046">
    <property type="protein sequence ID" value="KAJ9157045.1"/>
    <property type="molecule type" value="Genomic_DNA"/>
</dbReference>
<feature type="chain" id="PRO_5041281011" evidence="2">
    <location>
        <begin position="39"/>
        <end position="345"/>
    </location>
</feature>
<dbReference type="AlphaFoldDB" id="A0AA38W0B0"/>
<evidence type="ECO:0000256" key="2">
    <source>
        <dbReference type="SAM" id="SignalP"/>
    </source>
</evidence>